<feature type="signal peptide" evidence="1">
    <location>
        <begin position="1"/>
        <end position="28"/>
    </location>
</feature>
<dbReference type="InterPro" id="IPR052196">
    <property type="entry name" value="Bact_Kbp"/>
</dbReference>
<evidence type="ECO:0000313" key="4">
    <source>
        <dbReference type="Proteomes" id="UP000676246"/>
    </source>
</evidence>
<comment type="caution">
    <text evidence="3">The sequence shown here is derived from an EMBL/GenBank/DDBJ whole genome shotgun (WGS) entry which is preliminary data.</text>
</comment>
<dbReference type="InterPro" id="IPR018392">
    <property type="entry name" value="LysM"/>
</dbReference>
<reference evidence="3 4" key="1">
    <citation type="submission" date="2021-04" db="EMBL/GenBank/DDBJ databases">
        <title>The genome sequence of Ideonella sp. 3Y2.</title>
        <authorList>
            <person name="Liu Y."/>
        </authorList>
    </citation>
    <scope>NUCLEOTIDE SEQUENCE [LARGE SCALE GENOMIC DNA]</scope>
    <source>
        <strain evidence="3 4">3Y2</strain>
    </source>
</reference>
<proteinExistence type="predicted"/>
<evidence type="ECO:0000256" key="1">
    <source>
        <dbReference type="SAM" id="SignalP"/>
    </source>
</evidence>
<feature type="chain" id="PRO_5036724137" evidence="1">
    <location>
        <begin position="29"/>
        <end position="386"/>
    </location>
</feature>
<dbReference type="Gene3D" id="3.10.350.10">
    <property type="entry name" value="LysM domain"/>
    <property type="match status" value="1"/>
</dbReference>
<gene>
    <name evidence="3" type="ORF">KAK03_20085</name>
</gene>
<dbReference type="EMBL" id="JAGQDD010000019">
    <property type="protein sequence ID" value="MBQ0932776.1"/>
    <property type="molecule type" value="Genomic_DNA"/>
</dbReference>
<dbReference type="CDD" id="cd00118">
    <property type="entry name" value="LysM"/>
    <property type="match status" value="1"/>
</dbReference>
<dbReference type="SMART" id="SM00257">
    <property type="entry name" value="LysM"/>
    <property type="match status" value="1"/>
</dbReference>
<sequence>MSRSSPRLLPLLCALGLCGALVTGPASAVNYPVTDGQRSTAQKVAQAGVPLSELAPDAPDSHTVKRGDTLWAISKIFLKSPWRWPELWGMNLEQIRNPHLIYPGQVLWLDKSNGRAVLRVGRPVESSGDGKLSPRVRPESLQDSAIGSVPMSVIGPFLTESVVLEADTLVNAPRIVATQEGRVLLSRGETAYVRGDVSQARTWQLYREPKPLTDPLTGEILGFEARHVGVVEQVRAGEVRPSADGKTAELVPATFTVVSLREEANVGDRLAPQPPRDFEPYAPHSPEGMLAARIVGVQGDGLNAGQNQIVSINRGAKDGMERGHVLALWRAGQTAVDTTTGDRAVMRLPDTRVGELFVFRVFDRVSYALVLQSNTAVTRGDLVTQP</sequence>
<dbReference type="PANTHER" id="PTHR34700">
    <property type="entry name" value="POTASSIUM BINDING PROTEIN KBP"/>
    <property type="match status" value="1"/>
</dbReference>
<keyword evidence="4" id="KW-1185">Reference proteome</keyword>
<accession>A0A941BG69</accession>
<dbReference type="AlphaFoldDB" id="A0A941BG69"/>
<dbReference type="Proteomes" id="UP000676246">
    <property type="component" value="Unassembled WGS sequence"/>
</dbReference>
<keyword evidence="1" id="KW-0732">Signal</keyword>
<dbReference type="PROSITE" id="PS51782">
    <property type="entry name" value="LYSM"/>
    <property type="match status" value="1"/>
</dbReference>
<organism evidence="3 4">
    <name type="scientific">Ideonella alba</name>
    <dbReference type="NCBI Taxonomy" id="2824118"/>
    <lineage>
        <taxon>Bacteria</taxon>
        <taxon>Pseudomonadati</taxon>
        <taxon>Pseudomonadota</taxon>
        <taxon>Betaproteobacteria</taxon>
        <taxon>Burkholderiales</taxon>
        <taxon>Sphaerotilaceae</taxon>
        <taxon>Ideonella</taxon>
    </lineage>
</organism>
<protein>
    <submittedName>
        <fullName evidence="3">LysM peptidoglycan-binding domain-containing protein</fullName>
    </submittedName>
</protein>
<evidence type="ECO:0000259" key="2">
    <source>
        <dbReference type="PROSITE" id="PS51782"/>
    </source>
</evidence>
<dbReference type="RefSeq" id="WP_210856483.1">
    <property type="nucleotide sequence ID" value="NZ_JAGQDD010000019.1"/>
</dbReference>
<name>A0A941BG69_9BURK</name>
<dbReference type="Pfam" id="PF01476">
    <property type="entry name" value="LysM"/>
    <property type="match status" value="1"/>
</dbReference>
<feature type="domain" description="LysM" evidence="2">
    <location>
        <begin position="60"/>
        <end position="109"/>
    </location>
</feature>
<dbReference type="SUPFAM" id="SSF54106">
    <property type="entry name" value="LysM domain"/>
    <property type="match status" value="1"/>
</dbReference>
<dbReference type="InterPro" id="IPR036779">
    <property type="entry name" value="LysM_dom_sf"/>
</dbReference>
<dbReference type="PANTHER" id="PTHR34700:SF4">
    <property type="entry name" value="PHAGE-LIKE ELEMENT PBSX PROTEIN XKDP"/>
    <property type="match status" value="1"/>
</dbReference>
<evidence type="ECO:0000313" key="3">
    <source>
        <dbReference type="EMBL" id="MBQ0932776.1"/>
    </source>
</evidence>